<proteinExistence type="predicted"/>
<dbReference type="PROSITE" id="PS50011">
    <property type="entry name" value="PROTEIN_KINASE_DOM"/>
    <property type="match status" value="1"/>
</dbReference>
<accession>A0AAP0R655</accession>
<dbReference type="GO" id="GO:0004672">
    <property type="term" value="F:protein kinase activity"/>
    <property type="evidence" value="ECO:0007669"/>
    <property type="project" value="InterPro"/>
</dbReference>
<gene>
    <name evidence="2" type="ORF">L1049_026121</name>
</gene>
<dbReference type="EMBL" id="JBBPBK010000014">
    <property type="protein sequence ID" value="KAK9270540.1"/>
    <property type="molecule type" value="Genomic_DNA"/>
</dbReference>
<dbReference type="InterPro" id="IPR000719">
    <property type="entry name" value="Prot_kinase_dom"/>
</dbReference>
<dbReference type="GO" id="GO:0005524">
    <property type="term" value="F:ATP binding"/>
    <property type="evidence" value="ECO:0007669"/>
    <property type="project" value="InterPro"/>
</dbReference>
<dbReference type="InterPro" id="IPR011009">
    <property type="entry name" value="Kinase-like_dom_sf"/>
</dbReference>
<feature type="domain" description="Protein kinase" evidence="1">
    <location>
        <begin position="1"/>
        <end position="296"/>
    </location>
</feature>
<reference evidence="2 3" key="1">
    <citation type="journal article" date="2024" name="Plant J.">
        <title>Genome sequences and population genomics reveal climatic adaptation and genomic divergence between two closely related sweetgum species.</title>
        <authorList>
            <person name="Xu W.Q."/>
            <person name="Ren C.Q."/>
            <person name="Zhang X.Y."/>
            <person name="Comes H.P."/>
            <person name="Liu X.H."/>
            <person name="Li Y.G."/>
            <person name="Kettle C.J."/>
            <person name="Jalonen R."/>
            <person name="Gaisberger H."/>
            <person name="Ma Y.Z."/>
            <person name="Qiu Y.X."/>
        </authorList>
    </citation>
    <scope>NUCLEOTIDE SEQUENCE [LARGE SCALE GENOMIC DNA]</scope>
    <source>
        <strain evidence="2">Hangzhou</strain>
    </source>
</reference>
<protein>
    <recommendedName>
        <fullName evidence="1">Protein kinase domain-containing protein</fullName>
    </recommendedName>
</protein>
<comment type="caution">
    <text evidence="2">The sequence shown here is derived from an EMBL/GenBank/DDBJ whole genome shotgun (WGS) entry which is preliminary data.</text>
</comment>
<evidence type="ECO:0000259" key="1">
    <source>
        <dbReference type="PROSITE" id="PS50011"/>
    </source>
</evidence>
<evidence type="ECO:0000313" key="2">
    <source>
        <dbReference type="EMBL" id="KAK9270540.1"/>
    </source>
</evidence>
<dbReference type="Proteomes" id="UP001415857">
    <property type="component" value="Unassembled WGS sequence"/>
</dbReference>
<organism evidence="2 3">
    <name type="scientific">Liquidambar formosana</name>
    <name type="common">Formosan gum</name>
    <dbReference type="NCBI Taxonomy" id="63359"/>
    <lineage>
        <taxon>Eukaryota</taxon>
        <taxon>Viridiplantae</taxon>
        <taxon>Streptophyta</taxon>
        <taxon>Embryophyta</taxon>
        <taxon>Tracheophyta</taxon>
        <taxon>Spermatophyta</taxon>
        <taxon>Magnoliopsida</taxon>
        <taxon>eudicotyledons</taxon>
        <taxon>Gunneridae</taxon>
        <taxon>Pentapetalae</taxon>
        <taxon>Saxifragales</taxon>
        <taxon>Altingiaceae</taxon>
        <taxon>Liquidambar</taxon>
    </lineage>
</organism>
<dbReference type="SUPFAM" id="SSF56112">
    <property type="entry name" value="Protein kinase-like (PK-like)"/>
    <property type="match status" value="1"/>
</dbReference>
<evidence type="ECO:0000313" key="3">
    <source>
        <dbReference type="Proteomes" id="UP001415857"/>
    </source>
</evidence>
<sequence>MEALSAMKDEKRAELGLILRACARQRLRVCRAYGLWYNSDDRSVYLVLEINNGSILEKWGELRNGIVGAEEDGLLNSAIEDGVSSCFAMMGMEICEAVIGLNSEGLIIGCLGLSCFSFDDFGRFYVDLSEVLVTGRKVQRCVAEGVHGGERLVGPEMQLIHSNILKLEAFVSPELLFELLHNEGSLPDCGSLKYTVGYSSDVWSLACILIRLLIGEPFIEEMVSYIHNLLIRKSEENGFDYLGLYKGWMEKVSSLLETKLGTKFVSLQHILCKCLNSDPESRPLVTDVWKCIRELIIKPQFDVMVSFEGALKEENKCCCLVLGKLCQLLKETDKGSETPENR</sequence>
<name>A0AAP0R655_LIQFO</name>
<keyword evidence="3" id="KW-1185">Reference proteome</keyword>
<dbReference type="Gene3D" id="1.10.510.10">
    <property type="entry name" value="Transferase(Phosphotransferase) domain 1"/>
    <property type="match status" value="1"/>
</dbReference>
<dbReference type="AlphaFoldDB" id="A0AAP0R655"/>